<dbReference type="Pfam" id="PF01268">
    <property type="entry name" value="FTHFS"/>
    <property type="match status" value="1"/>
</dbReference>
<evidence type="ECO:0000256" key="4">
    <source>
        <dbReference type="ARBA" id="ARBA00022840"/>
    </source>
</evidence>
<dbReference type="EMBL" id="CP011856">
    <property type="protein sequence ID" value="AKM54361.1"/>
    <property type="molecule type" value="Genomic_DNA"/>
</dbReference>
<evidence type="ECO:0000256" key="3">
    <source>
        <dbReference type="ARBA" id="ARBA00022741"/>
    </source>
</evidence>
<dbReference type="Proteomes" id="UP000035661">
    <property type="component" value="Chromosome"/>
</dbReference>
<keyword evidence="4" id="KW-0067">ATP-binding</keyword>
<dbReference type="KEGG" id="seri:SERIO_v1c07990"/>
<dbReference type="GO" id="GO:0006730">
    <property type="term" value="P:one-carbon metabolic process"/>
    <property type="evidence" value="ECO:0007669"/>
    <property type="project" value="UniProtKB-KW"/>
</dbReference>
<protein>
    <submittedName>
        <fullName evidence="5">Formate--tetrahydrofolate ligase</fullName>
    </submittedName>
</protein>
<gene>
    <name evidence="5" type="primary">fhs</name>
    <name evidence="5" type="ORF">SERIO_v1c07990</name>
</gene>
<dbReference type="PATRIC" id="fig|743698.3.peg.804"/>
<accession>A0A0H3XKD4</accession>
<dbReference type="STRING" id="315358.SERIO_v1c07990"/>
<evidence type="ECO:0000256" key="2">
    <source>
        <dbReference type="ARBA" id="ARBA00022598"/>
    </source>
</evidence>
<sequence>MKDIRNIAKQINLATDDLILYGENIAKIKYNNFEQMNRKGKLILVTSINPTKAGEGKTTSAIGIADKLNNLGHQTILALREPSLGPVLGLKGSATGGGECVLLPENEINLHFTGDFHAITSANNLVSAMIDNFLYWDNPLQIDINKIVWQRCLDLNDRALREVEITIKKDLVRKEKFQITAASEIMAILSLSKNLTDLRQRLDQTIVAYNINNKPIYIKDLKITGSLLALLKDAILPNLVQTKYETPAFIHCGPFANISHGTNSIIATELGLKLSDYVVCETGFGSDLGFEKFNDIVNSHQEFTPDCTVLVVTIKALKLNGDLPEEKLDTVDLSSLAKGLTHLEHHINIIRNYHLNFLVCINRFATDLPVEIEFLTDWLEKNKIEYGINNTYHLGIKDQPDLANKIIKLTNQPQHYTPIIDFNHTLVNEKIDIICQKIYATNNIEYRPEALAKIKHYNTSEFKHFPVCMTKNHQTIWGNADRHDNKVIIRDIKLNSGAQYFIVYLSKIITLPGLNKNPNAFGIDVQDNTIINIK</sequence>
<evidence type="ECO:0000256" key="1">
    <source>
        <dbReference type="ARBA" id="ARBA00022563"/>
    </source>
</evidence>
<dbReference type="GO" id="GO:0005524">
    <property type="term" value="F:ATP binding"/>
    <property type="evidence" value="ECO:0007669"/>
    <property type="project" value="UniProtKB-KW"/>
</dbReference>
<dbReference type="RefSeq" id="WP_047791570.1">
    <property type="nucleotide sequence ID" value="NZ_CP011856.1"/>
</dbReference>
<keyword evidence="6" id="KW-1185">Reference proteome</keyword>
<keyword evidence="1" id="KW-0554">One-carbon metabolism</keyword>
<reference evidence="5 6" key="1">
    <citation type="journal article" date="2015" name="Genome Biol. Evol.">
        <title>Found and Lost: The Fates of Horizontally Acquired Genes in Arthropod-Symbiotic Spiroplasma.</title>
        <authorList>
            <person name="Lo W.S."/>
            <person name="Gasparich G.E."/>
            <person name="Kuo C.H."/>
        </authorList>
    </citation>
    <scope>NUCLEOTIDE SEQUENCE [LARGE SCALE GENOMIC DNA]</scope>
    <source>
        <strain evidence="6">TDA-040725-5</strain>
    </source>
</reference>
<dbReference type="SUPFAM" id="SSF52540">
    <property type="entry name" value="P-loop containing nucleoside triphosphate hydrolases"/>
    <property type="match status" value="1"/>
</dbReference>
<proteinExistence type="predicted"/>
<keyword evidence="2 5" id="KW-0436">Ligase</keyword>
<evidence type="ECO:0000313" key="5">
    <source>
        <dbReference type="EMBL" id="AKM54361.1"/>
    </source>
</evidence>
<dbReference type="Gene3D" id="3.40.50.300">
    <property type="entry name" value="P-loop containing nucleotide triphosphate hydrolases"/>
    <property type="match status" value="1"/>
</dbReference>
<dbReference type="InterPro" id="IPR027417">
    <property type="entry name" value="P-loop_NTPase"/>
</dbReference>
<dbReference type="Gene3D" id="3.10.410.10">
    <property type="entry name" value="Formyltetrahydrofolate synthetase, domain 3"/>
    <property type="match status" value="1"/>
</dbReference>
<organism evidence="5 6">
    <name type="scientific">Spiroplasma eriocheiris</name>
    <dbReference type="NCBI Taxonomy" id="315358"/>
    <lineage>
        <taxon>Bacteria</taxon>
        <taxon>Bacillati</taxon>
        <taxon>Mycoplasmatota</taxon>
        <taxon>Mollicutes</taxon>
        <taxon>Entomoplasmatales</taxon>
        <taxon>Spiroplasmataceae</taxon>
        <taxon>Spiroplasma</taxon>
    </lineage>
</organism>
<reference evidence="6" key="2">
    <citation type="submission" date="2015-06" db="EMBL/GenBank/DDBJ databases">
        <title>Complete genome sequence of Spiroplasma eriocheiris TDA-040725-5 (DSM 21848).</title>
        <authorList>
            <person name="Lo W.-S."/>
            <person name="Kuo C.-H."/>
        </authorList>
    </citation>
    <scope>NUCLEOTIDE SEQUENCE [LARGE SCALE GENOMIC DNA]</scope>
    <source>
        <strain evidence="6">TDA-040725-5</strain>
    </source>
</reference>
<dbReference type="InterPro" id="IPR000559">
    <property type="entry name" value="Formate_THF_ligase"/>
</dbReference>
<keyword evidence="3" id="KW-0547">Nucleotide-binding</keyword>
<name>A0A0H3XKD4_9MOLU</name>
<dbReference type="Gene3D" id="3.30.1510.10">
    <property type="entry name" value="Domain 2, N(10)-formyltetrahydrofolate synthetase"/>
    <property type="match status" value="1"/>
</dbReference>
<dbReference type="AlphaFoldDB" id="A0A0H3XKD4"/>
<evidence type="ECO:0000313" key="6">
    <source>
        <dbReference type="Proteomes" id="UP000035661"/>
    </source>
</evidence>
<dbReference type="GO" id="GO:0004329">
    <property type="term" value="F:formate-tetrahydrofolate ligase activity"/>
    <property type="evidence" value="ECO:0007669"/>
    <property type="project" value="InterPro"/>
</dbReference>